<keyword evidence="1" id="KW-0472">Membrane</keyword>
<evidence type="ECO:0000313" key="2">
    <source>
        <dbReference type="EMBL" id="JAE17896.1"/>
    </source>
</evidence>
<accession>A0A0A9G5T1</accession>
<dbReference type="EMBL" id="GBRH01180000">
    <property type="protein sequence ID" value="JAE17896.1"/>
    <property type="molecule type" value="Transcribed_RNA"/>
</dbReference>
<dbReference type="AlphaFoldDB" id="A0A0A9G5T1"/>
<sequence>MISLKIFSVHVQKHTDINTYLLNNDHVLILVYSSLSSELIHVLNFFLVTKENNLSLRKDKLDHFNSSYICNFCFTIRQKD</sequence>
<protein>
    <submittedName>
        <fullName evidence="2">Uncharacterized protein</fullName>
    </submittedName>
</protein>
<keyword evidence="1" id="KW-0812">Transmembrane</keyword>
<evidence type="ECO:0000256" key="1">
    <source>
        <dbReference type="SAM" id="Phobius"/>
    </source>
</evidence>
<keyword evidence="1" id="KW-1133">Transmembrane helix</keyword>
<proteinExistence type="predicted"/>
<organism evidence="2">
    <name type="scientific">Arundo donax</name>
    <name type="common">Giant reed</name>
    <name type="synonym">Donax arundinaceus</name>
    <dbReference type="NCBI Taxonomy" id="35708"/>
    <lineage>
        <taxon>Eukaryota</taxon>
        <taxon>Viridiplantae</taxon>
        <taxon>Streptophyta</taxon>
        <taxon>Embryophyta</taxon>
        <taxon>Tracheophyta</taxon>
        <taxon>Spermatophyta</taxon>
        <taxon>Magnoliopsida</taxon>
        <taxon>Liliopsida</taxon>
        <taxon>Poales</taxon>
        <taxon>Poaceae</taxon>
        <taxon>PACMAD clade</taxon>
        <taxon>Arundinoideae</taxon>
        <taxon>Arundineae</taxon>
        <taxon>Arundo</taxon>
    </lineage>
</organism>
<reference evidence="2" key="2">
    <citation type="journal article" date="2015" name="Data Brief">
        <title>Shoot transcriptome of the giant reed, Arundo donax.</title>
        <authorList>
            <person name="Barrero R.A."/>
            <person name="Guerrero F.D."/>
            <person name="Moolhuijzen P."/>
            <person name="Goolsby J.A."/>
            <person name="Tidwell J."/>
            <person name="Bellgard S.E."/>
            <person name="Bellgard M.I."/>
        </authorList>
    </citation>
    <scope>NUCLEOTIDE SEQUENCE</scope>
    <source>
        <tissue evidence="2">Shoot tissue taken approximately 20 cm above the soil surface</tissue>
    </source>
</reference>
<reference evidence="2" key="1">
    <citation type="submission" date="2014-09" db="EMBL/GenBank/DDBJ databases">
        <authorList>
            <person name="Magalhaes I.L.F."/>
            <person name="Oliveira U."/>
            <person name="Santos F.R."/>
            <person name="Vidigal T.H.D.A."/>
            <person name="Brescovit A.D."/>
            <person name="Santos A.J."/>
        </authorList>
    </citation>
    <scope>NUCLEOTIDE SEQUENCE</scope>
    <source>
        <tissue evidence="2">Shoot tissue taken approximately 20 cm above the soil surface</tissue>
    </source>
</reference>
<feature type="transmembrane region" description="Helical" evidence="1">
    <location>
        <begin position="27"/>
        <end position="48"/>
    </location>
</feature>
<name>A0A0A9G5T1_ARUDO</name>